<comment type="caution">
    <text evidence="1">The sequence shown here is derived from an EMBL/GenBank/DDBJ whole genome shotgun (WGS) entry which is preliminary data.</text>
</comment>
<protein>
    <submittedName>
        <fullName evidence="1">Uncharacterized protein</fullName>
    </submittedName>
</protein>
<gene>
    <name evidence="1" type="ORF">E2C01_059212</name>
</gene>
<sequence length="72" mass="7597">MLSVPVVSSYNPALSVFSTHLKNSSRPPCPAVAHTSFTPPTSMEHITTTAKTPPNMSSVCSTSVYTTAFTPP</sequence>
<proteinExistence type="predicted"/>
<evidence type="ECO:0000313" key="1">
    <source>
        <dbReference type="EMBL" id="MPC65086.1"/>
    </source>
</evidence>
<dbReference type="AlphaFoldDB" id="A0A5B7H585"/>
<accession>A0A5B7H585</accession>
<dbReference type="Proteomes" id="UP000324222">
    <property type="component" value="Unassembled WGS sequence"/>
</dbReference>
<reference evidence="1 2" key="1">
    <citation type="submission" date="2019-05" db="EMBL/GenBank/DDBJ databases">
        <title>Another draft genome of Portunus trituberculatus and its Hox gene families provides insights of decapod evolution.</title>
        <authorList>
            <person name="Jeong J.-H."/>
            <person name="Song I."/>
            <person name="Kim S."/>
            <person name="Choi T."/>
            <person name="Kim D."/>
            <person name="Ryu S."/>
            <person name="Kim W."/>
        </authorList>
    </citation>
    <scope>NUCLEOTIDE SEQUENCE [LARGE SCALE GENOMIC DNA]</scope>
    <source>
        <tissue evidence="1">Muscle</tissue>
    </source>
</reference>
<name>A0A5B7H585_PORTR</name>
<dbReference type="EMBL" id="VSRR010022907">
    <property type="protein sequence ID" value="MPC65086.1"/>
    <property type="molecule type" value="Genomic_DNA"/>
</dbReference>
<keyword evidence="2" id="KW-1185">Reference proteome</keyword>
<organism evidence="1 2">
    <name type="scientific">Portunus trituberculatus</name>
    <name type="common">Swimming crab</name>
    <name type="synonym">Neptunus trituberculatus</name>
    <dbReference type="NCBI Taxonomy" id="210409"/>
    <lineage>
        <taxon>Eukaryota</taxon>
        <taxon>Metazoa</taxon>
        <taxon>Ecdysozoa</taxon>
        <taxon>Arthropoda</taxon>
        <taxon>Crustacea</taxon>
        <taxon>Multicrustacea</taxon>
        <taxon>Malacostraca</taxon>
        <taxon>Eumalacostraca</taxon>
        <taxon>Eucarida</taxon>
        <taxon>Decapoda</taxon>
        <taxon>Pleocyemata</taxon>
        <taxon>Brachyura</taxon>
        <taxon>Eubrachyura</taxon>
        <taxon>Portunoidea</taxon>
        <taxon>Portunidae</taxon>
        <taxon>Portuninae</taxon>
        <taxon>Portunus</taxon>
    </lineage>
</organism>
<evidence type="ECO:0000313" key="2">
    <source>
        <dbReference type="Proteomes" id="UP000324222"/>
    </source>
</evidence>